<dbReference type="InterPro" id="IPR046342">
    <property type="entry name" value="CBS_dom_sf"/>
</dbReference>
<accession>A0A5K7YZB8</accession>
<protein>
    <submittedName>
        <fullName evidence="4">Membrane protein</fullName>
    </submittedName>
</protein>
<dbReference type="InterPro" id="IPR000644">
    <property type="entry name" value="CBS_dom"/>
</dbReference>
<dbReference type="RefSeq" id="WP_155304025.1">
    <property type="nucleotide sequence ID" value="NZ_AP021875.1"/>
</dbReference>
<dbReference type="Pfam" id="PF00571">
    <property type="entry name" value="CBS"/>
    <property type="match status" value="2"/>
</dbReference>
<keyword evidence="5" id="KW-1185">Reference proteome</keyword>
<dbReference type="Proteomes" id="UP000427769">
    <property type="component" value="Chromosome"/>
</dbReference>
<dbReference type="OrthoDB" id="9790355at2"/>
<dbReference type="PROSITE" id="PS51371">
    <property type="entry name" value="CBS"/>
    <property type="match status" value="2"/>
</dbReference>
<dbReference type="AlphaFoldDB" id="A0A5K7YZB8"/>
<evidence type="ECO:0000256" key="2">
    <source>
        <dbReference type="PROSITE-ProRule" id="PRU00703"/>
    </source>
</evidence>
<dbReference type="PANTHER" id="PTHR43080:SF26">
    <property type="entry name" value="REGULATORY PROTEIN"/>
    <property type="match status" value="1"/>
</dbReference>
<proteinExistence type="predicted"/>
<dbReference type="SUPFAM" id="SSF54631">
    <property type="entry name" value="CBS-domain pair"/>
    <property type="match status" value="1"/>
</dbReference>
<name>A0A5K7YZB8_9BACT</name>
<feature type="domain" description="CBS" evidence="3">
    <location>
        <begin position="97"/>
        <end position="152"/>
    </location>
</feature>
<reference evidence="4 5" key="1">
    <citation type="submission" date="2019-11" db="EMBL/GenBank/DDBJ databases">
        <title>Comparative genomics of hydrocarbon-degrading Desulfosarcina strains.</title>
        <authorList>
            <person name="Watanabe M."/>
            <person name="Kojima H."/>
            <person name="Fukui M."/>
        </authorList>
    </citation>
    <scope>NUCLEOTIDE SEQUENCE [LARGE SCALE GENOMIC DNA]</scope>
    <source>
        <strain evidence="4 5">PP31</strain>
    </source>
</reference>
<keyword evidence="1 2" id="KW-0129">CBS domain</keyword>
<dbReference type="CDD" id="cd04586">
    <property type="entry name" value="CBS_pair_BON_assoc"/>
    <property type="match status" value="1"/>
</dbReference>
<dbReference type="InterPro" id="IPR051257">
    <property type="entry name" value="Diverse_CBS-Domain"/>
</dbReference>
<evidence type="ECO:0000313" key="5">
    <source>
        <dbReference type="Proteomes" id="UP000427769"/>
    </source>
</evidence>
<feature type="domain" description="CBS" evidence="3">
    <location>
        <begin position="7"/>
        <end position="64"/>
    </location>
</feature>
<dbReference type="SMART" id="SM00116">
    <property type="entry name" value="CBS"/>
    <property type="match status" value="2"/>
</dbReference>
<sequence>MLVKEIMTPTPITVTGSMEIIEAARLLLENRINGVPVVDDAGKLVGILCQSDIIAQQKKLPVPSLFSFLDGYINLSSMKGIEKEVRKIAATAVLDAMTPDPVSVSPDSTIETVAALMVDHNFHTLPVVQDERLVGVVGKEDILRTLLPPDRE</sequence>
<dbReference type="KEGG" id="dwd:DSCW_24890"/>
<organism evidence="4 5">
    <name type="scientific">Desulfosarcina widdelii</name>
    <dbReference type="NCBI Taxonomy" id="947919"/>
    <lineage>
        <taxon>Bacteria</taxon>
        <taxon>Pseudomonadati</taxon>
        <taxon>Thermodesulfobacteriota</taxon>
        <taxon>Desulfobacteria</taxon>
        <taxon>Desulfobacterales</taxon>
        <taxon>Desulfosarcinaceae</taxon>
        <taxon>Desulfosarcina</taxon>
    </lineage>
</organism>
<gene>
    <name evidence="4" type="ORF">DSCW_24890</name>
</gene>
<evidence type="ECO:0000256" key="1">
    <source>
        <dbReference type="ARBA" id="ARBA00023122"/>
    </source>
</evidence>
<dbReference type="PANTHER" id="PTHR43080">
    <property type="entry name" value="CBS DOMAIN-CONTAINING PROTEIN CBSX3, MITOCHONDRIAL"/>
    <property type="match status" value="1"/>
</dbReference>
<evidence type="ECO:0000259" key="3">
    <source>
        <dbReference type="PROSITE" id="PS51371"/>
    </source>
</evidence>
<dbReference type="EMBL" id="AP021875">
    <property type="protein sequence ID" value="BBO75072.1"/>
    <property type="molecule type" value="Genomic_DNA"/>
</dbReference>
<evidence type="ECO:0000313" key="4">
    <source>
        <dbReference type="EMBL" id="BBO75072.1"/>
    </source>
</evidence>
<dbReference type="Gene3D" id="3.10.580.10">
    <property type="entry name" value="CBS-domain"/>
    <property type="match status" value="1"/>
</dbReference>